<dbReference type="RefSeq" id="WP_310302455.1">
    <property type="nucleotide sequence ID" value="NZ_BAAAPS010000013.1"/>
</dbReference>
<proteinExistence type="predicted"/>
<comment type="caution">
    <text evidence="2">The sequence shown here is derived from an EMBL/GenBank/DDBJ whole genome shotgun (WGS) entry which is preliminary data.</text>
</comment>
<dbReference type="SUPFAM" id="SSF46785">
    <property type="entry name" value="Winged helix' DNA-binding domain"/>
    <property type="match status" value="1"/>
</dbReference>
<name>A0ABU2BW62_9ACTN</name>
<dbReference type="GO" id="GO:0003677">
    <property type="term" value="F:DNA binding"/>
    <property type="evidence" value="ECO:0007669"/>
    <property type="project" value="UniProtKB-KW"/>
</dbReference>
<dbReference type="InterPro" id="IPR036388">
    <property type="entry name" value="WH-like_DNA-bd_sf"/>
</dbReference>
<evidence type="ECO:0000313" key="3">
    <source>
        <dbReference type="Proteomes" id="UP001183648"/>
    </source>
</evidence>
<organism evidence="2 3">
    <name type="scientific">Nocardioides marmoribigeumensis</name>
    <dbReference type="NCBI Taxonomy" id="433649"/>
    <lineage>
        <taxon>Bacteria</taxon>
        <taxon>Bacillati</taxon>
        <taxon>Actinomycetota</taxon>
        <taxon>Actinomycetes</taxon>
        <taxon>Propionibacteriales</taxon>
        <taxon>Nocardioidaceae</taxon>
        <taxon>Nocardioides</taxon>
    </lineage>
</organism>
<keyword evidence="3" id="KW-1185">Reference proteome</keyword>
<dbReference type="InterPro" id="IPR000835">
    <property type="entry name" value="HTH_MarR-typ"/>
</dbReference>
<evidence type="ECO:0000313" key="2">
    <source>
        <dbReference type="EMBL" id="MDR7362874.1"/>
    </source>
</evidence>
<sequence>MNPGTDDDDVRWLDPHEQAVWRRWLFSQRHLMVELTRSLAEESGLSMPDYEVLVMLTDTPEGRVRMAALADLLEWERSRLSHHIRRMEARGLVERRECQEDGRGAFVGITPLGQRTIERAAPGHVSAVRRFFIDRLGPDGVDALDTALTRLDAQDTQRAPQDQQAGLSGQR</sequence>
<protein>
    <submittedName>
        <fullName evidence="2">DNA-binding MarR family transcriptional regulator</fullName>
    </submittedName>
</protein>
<dbReference type="SMART" id="SM00347">
    <property type="entry name" value="HTH_MARR"/>
    <property type="match status" value="1"/>
</dbReference>
<dbReference type="PANTHER" id="PTHR33164">
    <property type="entry name" value="TRANSCRIPTIONAL REGULATOR, MARR FAMILY"/>
    <property type="match status" value="1"/>
</dbReference>
<dbReference type="InterPro" id="IPR036390">
    <property type="entry name" value="WH_DNA-bd_sf"/>
</dbReference>
<dbReference type="PROSITE" id="PS50995">
    <property type="entry name" value="HTH_MARR_2"/>
    <property type="match status" value="1"/>
</dbReference>
<keyword evidence="2" id="KW-0238">DNA-binding</keyword>
<gene>
    <name evidence="2" type="ORF">J2S63_002427</name>
</gene>
<dbReference type="Gene3D" id="1.10.10.10">
    <property type="entry name" value="Winged helix-like DNA-binding domain superfamily/Winged helix DNA-binding domain"/>
    <property type="match status" value="1"/>
</dbReference>
<dbReference type="EMBL" id="JAVDYG010000001">
    <property type="protein sequence ID" value="MDR7362874.1"/>
    <property type="molecule type" value="Genomic_DNA"/>
</dbReference>
<dbReference type="Pfam" id="PF12802">
    <property type="entry name" value="MarR_2"/>
    <property type="match status" value="1"/>
</dbReference>
<dbReference type="Proteomes" id="UP001183648">
    <property type="component" value="Unassembled WGS sequence"/>
</dbReference>
<dbReference type="InterPro" id="IPR039422">
    <property type="entry name" value="MarR/SlyA-like"/>
</dbReference>
<evidence type="ECO:0000259" key="1">
    <source>
        <dbReference type="PROSITE" id="PS50995"/>
    </source>
</evidence>
<feature type="domain" description="HTH marR-type" evidence="1">
    <location>
        <begin position="1"/>
        <end position="153"/>
    </location>
</feature>
<reference evidence="2 3" key="1">
    <citation type="submission" date="2023-07" db="EMBL/GenBank/DDBJ databases">
        <title>Sequencing the genomes of 1000 actinobacteria strains.</title>
        <authorList>
            <person name="Klenk H.-P."/>
        </authorList>
    </citation>
    <scope>NUCLEOTIDE SEQUENCE [LARGE SCALE GENOMIC DNA]</scope>
    <source>
        <strain evidence="2 3">DSM 19426</strain>
    </source>
</reference>
<accession>A0ABU2BW62</accession>
<dbReference type="PANTHER" id="PTHR33164:SF99">
    <property type="entry name" value="MARR FAMILY REGULATORY PROTEIN"/>
    <property type="match status" value="1"/>
</dbReference>